<evidence type="ECO:0000256" key="1">
    <source>
        <dbReference type="ARBA" id="ARBA00004842"/>
    </source>
</evidence>
<feature type="binding site" evidence="11">
    <location>
        <position position="65"/>
    </location>
    <ligand>
        <name>substrate</name>
    </ligand>
</feature>
<dbReference type="NCBIfam" id="NF010552">
    <property type="entry name" value="PRK13946.1"/>
    <property type="match status" value="1"/>
</dbReference>
<dbReference type="Proteomes" id="UP001595528">
    <property type="component" value="Unassembled WGS sequence"/>
</dbReference>
<feature type="binding site" evidence="11">
    <location>
        <position position="144"/>
    </location>
    <ligand>
        <name>substrate</name>
    </ligand>
</feature>
<accession>A0ABV7KXA6</accession>
<gene>
    <name evidence="11" type="primary">aroK</name>
    <name evidence="13" type="ORF">ACFOGJ_06995</name>
</gene>
<evidence type="ECO:0000256" key="5">
    <source>
        <dbReference type="ARBA" id="ARBA00022679"/>
    </source>
</evidence>
<feature type="binding site" evidence="11">
    <location>
        <position position="41"/>
    </location>
    <ligand>
        <name>substrate</name>
    </ligand>
</feature>
<keyword evidence="4 11" id="KW-0028">Amino-acid biosynthesis</keyword>
<name>A0ABV7KXA6_9PROT</name>
<comment type="subunit">
    <text evidence="11">Monomer.</text>
</comment>
<feature type="binding site" evidence="11">
    <location>
        <position position="23"/>
    </location>
    <ligand>
        <name>Mg(2+)</name>
        <dbReference type="ChEBI" id="CHEBI:18420"/>
    </ligand>
</feature>
<comment type="cofactor">
    <cofactor evidence="11">
        <name>Mg(2+)</name>
        <dbReference type="ChEBI" id="CHEBI:18420"/>
    </cofactor>
    <text evidence="11">Binds 1 Mg(2+) ion per subunit.</text>
</comment>
<keyword evidence="8 11" id="KW-0067">ATP-binding</keyword>
<dbReference type="GO" id="GO:0004765">
    <property type="term" value="F:shikimate kinase activity"/>
    <property type="evidence" value="ECO:0007669"/>
    <property type="project" value="UniProtKB-EC"/>
</dbReference>
<comment type="caution">
    <text evidence="13">The sequence shown here is derived from an EMBL/GenBank/DDBJ whole genome shotgun (WGS) entry which is preliminary data.</text>
</comment>
<evidence type="ECO:0000256" key="2">
    <source>
        <dbReference type="ARBA" id="ARBA00006997"/>
    </source>
</evidence>
<dbReference type="Gene3D" id="3.40.50.300">
    <property type="entry name" value="P-loop containing nucleotide triphosphate hydrolases"/>
    <property type="match status" value="1"/>
</dbReference>
<evidence type="ECO:0000256" key="8">
    <source>
        <dbReference type="ARBA" id="ARBA00022840"/>
    </source>
</evidence>
<keyword evidence="11" id="KW-0460">Magnesium</keyword>
<comment type="similarity">
    <text evidence="2 11">Belongs to the shikimate kinase family.</text>
</comment>
<evidence type="ECO:0000256" key="3">
    <source>
        <dbReference type="ARBA" id="ARBA00012154"/>
    </source>
</evidence>
<keyword evidence="7 11" id="KW-0418">Kinase</keyword>
<dbReference type="PRINTS" id="PR01100">
    <property type="entry name" value="SHIKIMTKNASE"/>
</dbReference>
<comment type="caution">
    <text evidence="11">Lacks conserved residue(s) required for the propagation of feature annotation.</text>
</comment>
<evidence type="ECO:0000313" key="14">
    <source>
        <dbReference type="Proteomes" id="UP001595528"/>
    </source>
</evidence>
<dbReference type="SUPFAM" id="SSF52540">
    <property type="entry name" value="P-loop containing nucleoside triphosphate hydrolases"/>
    <property type="match status" value="1"/>
</dbReference>
<keyword evidence="14" id="KW-1185">Reference proteome</keyword>
<dbReference type="HAMAP" id="MF_00109">
    <property type="entry name" value="Shikimate_kinase"/>
    <property type="match status" value="1"/>
</dbReference>
<dbReference type="InterPro" id="IPR023000">
    <property type="entry name" value="Shikimate_kinase_CS"/>
</dbReference>
<evidence type="ECO:0000256" key="6">
    <source>
        <dbReference type="ARBA" id="ARBA00022741"/>
    </source>
</evidence>
<keyword evidence="9 11" id="KW-0057">Aromatic amino acid biosynthesis</keyword>
<dbReference type="EMBL" id="JBHRTR010000019">
    <property type="protein sequence ID" value="MFC3226968.1"/>
    <property type="molecule type" value="Genomic_DNA"/>
</dbReference>
<feature type="binding site" evidence="11">
    <location>
        <position position="125"/>
    </location>
    <ligand>
        <name>ATP</name>
        <dbReference type="ChEBI" id="CHEBI:30616"/>
    </ligand>
</feature>
<dbReference type="PROSITE" id="PS01128">
    <property type="entry name" value="SHIKIMATE_KINASE"/>
    <property type="match status" value="1"/>
</dbReference>
<keyword evidence="11" id="KW-0963">Cytoplasm</keyword>
<proteinExistence type="inferred from homology"/>
<dbReference type="PANTHER" id="PTHR21087:SF16">
    <property type="entry name" value="SHIKIMATE KINASE 1, CHLOROPLASTIC"/>
    <property type="match status" value="1"/>
</dbReference>
<feature type="binding site" evidence="11">
    <location>
        <begin position="19"/>
        <end position="24"/>
    </location>
    <ligand>
        <name>ATP</name>
        <dbReference type="ChEBI" id="CHEBI:30616"/>
    </ligand>
</feature>
<dbReference type="PANTHER" id="PTHR21087">
    <property type="entry name" value="SHIKIMATE KINASE"/>
    <property type="match status" value="1"/>
</dbReference>
<sequence>MDGDGRAAGGSLVLVGLMGSGKSTIGRRLANRLGMRFVDADDEIEKAAGCSISDIFATMGEAAFRDGERRVIARLLAEGPLVLATGGGAFMDETTRDRIRDAGTSIWLRAGLEVLVRRCQRRTHRPLLQQGNPRDVLRDLMARRHPLYETADVTVDSGDEDHETVVDRIIAALAARGTAAGAAGRVDADGVDSEPRGVGGRDGGTDHAG</sequence>
<comment type="subcellular location">
    <subcellularLocation>
        <location evidence="11">Cytoplasm</location>
    </subcellularLocation>
</comment>
<evidence type="ECO:0000256" key="9">
    <source>
        <dbReference type="ARBA" id="ARBA00023141"/>
    </source>
</evidence>
<dbReference type="EC" id="2.7.1.71" evidence="3 11"/>
<keyword evidence="6 11" id="KW-0547">Nucleotide-binding</keyword>
<dbReference type="InterPro" id="IPR000623">
    <property type="entry name" value="Shikimate_kinase/TSH1"/>
</dbReference>
<evidence type="ECO:0000256" key="4">
    <source>
        <dbReference type="ARBA" id="ARBA00022605"/>
    </source>
</evidence>
<keyword evidence="11" id="KW-0479">Metal-binding</keyword>
<organism evidence="13 14">
    <name type="scientific">Marinibaculum pumilum</name>
    <dbReference type="NCBI Taxonomy" id="1766165"/>
    <lineage>
        <taxon>Bacteria</taxon>
        <taxon>Pseudomonadati</taxon>
        <taxon>Pseudomonadota</taxon>
        <taxon>Alphaproteobacteria</taxon>
        <taxon>Rhodospirillales</taxon>
        <taxon>Rhodospirillaceae</taxon>
        <taxon>Marinibaculum</taxon>
    </lineage>
</organism>
<dbReference type="InterPro" id="IPR027417">
    <property type="entry name" value="P-loop_NTPase"/>
</dbReference>
<evidence type="ECO:0000313" key="13">
    <source>
        <dbReference type="EMBL" id="MFC3226968.1"/>
    </source>
</evidence>
<reference evidence="14" key="1">
    <citation type="journal article" date="2019" name="Int. J. Syst. Evol. Microbiol.">
        <title>The Global Catalogue of Microorganisms (GCM) 10K type strain sequencing project: providing services to taxonomists for standard genome sequencing and annotation.</title>
        <authorList>
            <consortium name="The Broad Institute Genomics Platform"/>
            <consortium name="The Broad Institute Genome Sequencing Center for Infectious Disease"/>
            <person name="Wu L."/>
            <person name="Ma J."/>
        </authorList>
    </citation>
    <scope>NUCLEOTIDE SEQUENCE [LARGE SCALE GENOMIC DNA]</scope>
    <source>
        <strain evidence="14">KCTC 42964</strain>
    </source>
</reference>
<comment type="catalytic activity">
    <reaction evidence="10 11">
        <text>shikimate + ATP = 3-phosphoshikimate + ADP + H(+)</text>
        <dbReference type="Rhea" id="RHEA:13121"/>
        <dbReference type="ChEBI" id="CHEBI:15378"/>
        <dbReference type="ChEBI" id="CHEBI:30616"/>
        <dbReference type="ChEBI" id="CHEBI:36208"/>
        <dbReference type="ChEBI" id="CHEBI:145989"/>
        <dbReference type="ChEBI" id="CHEBI:456216"/>
        <dbReference type="EC" id="2.7.1.71"/>
    </reaction>
</comment>
<dbReference type="Pfam" id="PF01202">
    <property type="entry name" value="SKI"/>
    <property type="match status" value="1"/>
</dbReference>
<evidence type="ECO:0000256" key="10">
    <source>
        <dbReference type="ARBA" id="ARBA00048567"/>
    </source>
</evidence>
<comment type="function">
    <text evidence="11">Catalyzes the specific phosphorylation of the 3-hydroxyl group of shikimic acid using ATP as a cosubstrate.</text>
</comment>
<keyword evidence="5 11" id="KW-0808">Transferase</keyword>
<dbReference type="InterPro" id="IPR031322">
    <property type="entry name" value="Shikimate/glucono_kinase"/>
</dbReference>
<dbReference type="RefSeq" id="WP_379899127.1">
    <property type="nucleotide sequence ID" value="NZ_JBHRTR010000019.1"/>
</dbReference>
<dbReference type="CDD" id="cd00464">
    <property type="entry name" value="SK"/>
    <property type="match status" value="1"/>
</dbReference>
<evidence type="ECO:0000256" key="12">
    <source>
        <dbReference type="SAM" id="MobiDB-lite"/>
    </source>
</evidence>
<comment type="pathway">
    <text evidence="1 11">Metabolic intermediate biosynthesis; chorismate biosynthesis; chorismate from D-erythrose 4-phosphate and phosphoenolpyruvate: step 5/7.</text>
</comment>
<feature type="region of interest" description="Disordered" evidence="12">
    <location>
        <begin position="182"/>
        <end position="209"/>
    </location>
</feature>
<feature type="binding site" evidence="11">
    <location>
        <position position="87"/>
    </location>
    <ligand>
        <name>substrate</name>
    </ligand>
</feature>
<protein>
    <recommendedName>
        <fullName evidence="3 11">Shikimate kinase</fullName>
        <shortName evidence="11">SK</shortName>
        <ecNumber evidence="3 11">2.7.1.71</ecNumber>
    </recommendedName>
</protein>
<evidence type="ECO:0000256" key="7">
    <source>
        <dbReference type="ARBA" id="ARBA00022777"/>
    </source>
</evidence>
<evidence type="ECO:0000256" key="11">
    <source>
        <dbReference type="HAMAP-Rule" id="MF_00109"/>
    </source>
</evidence>